<protein>
    <submittedName>
        <fullName evidence="1">Uncharacterized protein</fullName>
    </submittedName>
</protein>
<reference evidence="1 2" key="1">
    <citation type="journal article" date="2023" name="BMC Biotechnol.">
        <title>Vitis rotundifolia cv Carlos genome sequencing.</title>
        <authorList>
            <person name="Huff M."/>
            <person name="Hulse-Kemp A."/>
            <person name="Scheffler B."/>
            <person name="Youngblood R."/>
            <person name="Simpson S."/>
            <person name="Babiker E."/>
            <person name="Staton M."/>
        </authorList>
    </citation>
    <scope>NUCLEOTIDE SEQUENCE [LARGE SCALE GENOMIC DNA]</scope>
    <source>
        <tissue evidence="1">Leaf</tissue>
    </source>
</reference>
<dbReference type="AlphaFoldDB" id="A0AA39DZS0"/>
<dbReference type="Proteomes" id="UP001168098">
    <property type="component" value="Unassembled WGS sequence"/>
</dbReference>
<keyword evidence="2" id="KW-1185">Reference proteome</keyword>
<accession>A0AA39DZS0</accession>
<comment type="caution">
    <text evidence="1">The sequence shown here is derived from an EMBL/GenBank/DDBJ whole genome shotgun (WGS) entry which is preliminary data.</text>
</comment>
<sequence length="139" mass="14800">MEVTQDAATNVKQNAGTEAALAKENLEISKSEKQRNVEAGGRLGHFNTQNSGSDLNLPVPLNLGDTTSSFSISDRHSSMGLNSAATLECLNTLEERQESIQTDSANRELTIHGQISQQLACVFSSSVGCVMTGPSKKSM</sequence>
<evidence type="ECO:0000313" key="2">
    <source>
        <dbReference type="Proteomes" id="UP001168098"/>
    </source>
</evidence>
<name>A0AA39DZS0_VITRO</name>
<dbReference type="EMBL" id="JARBHA010000005">
    <property type="protein sequence ID" value="KAJ9701440.1"/>
    <property type="molecule type" value="Genomic_DNA"/>
</dbReference>
<organism evidence="1 2">
    <name type="scientific">Vitis rotundifolia</name>
    <name type="common">Muscadine grape</name>
    <dbReference type="NCBI Taxonomy" id="103349"/>
    <lineage>
        <taxon>Eukaryota</taxon>
        <taxon>Viridiplantae</taxon>
        <taxon>Streptophyta</taxon>
        <taxon>Embryophyta</taxon>
        <taxon>Tracheophyta</taxon>
        <taxon>Spermatophyta</taxon>
        <taxon>Magnoliopsida</taxon>
        <taxon>eudicotyledons</taxon>
        <taxon>Gunneridae</taxon>
        <taxon>Pentapetalae</taxon>
        <taxon>rosids</taxon>
        <taxon>Vitales</taxon>
        <taxon>Vitaceae</taxon>
        <taxon>Viteae</taxon>
        <taxon>Vitis</taxon>
    </lineage>
</organism>
<gene>
    <name evidence="1" type="ORF">PVL29_006684</name>
</gene>
<proteinExistence type="predicted"/>
<evidence type="ECO:0000313" key="1">
    <source>
        <dbReference type="EMBL" id="KAJ9701440.1"/>
    </source>
</evidence>